<comment type="subcellular location">
    <subcellularLocation>
        <location evidence="1">Cell outer membrane</location>
    </subcellularLocation>
</comment>
<dbReference type="InterPro" id="IPR033985">
    <property type="entry name" value="SusD-like_N"/>
</dbReference>
<accession>A0A1H7J9D6</accession>
<keyword evidence="9" id="KW-1185">Reference proteome</keyword>
<dbReference type="InterPro" id="IPR012944">
    <property type="entry name" value="SusD_RagB_dom"/>
</dbReference>
<keyword evidence="4" id="KW-0472">Membrane</keyword>
<dbReference type="GO" id="GO:0009279">
    <property type="term" value="C:cell outer membrane"/>
    <property type="evidence" value="ECO:0007669"/>
    <property type="project" value="UniProtKB-SubCell"/>
</dbReference>
<dbReference type="EMBL" id="FOBB01000001">
    <property type="protein sequence ID" value="SEK71206.1"/>
    <property type="molecule type" value="Genomic_DNA"/>
</dbReference>
<gene>
    <name evidence="8" type="ORF">SAMN04488505_101749</name>
</gene>
<evidence type="ECO:0000256" key="5">
    <source>
        <dbReference type="ARBA" id="ARBA00023237"/>
    </source>
</evidence>
<dbReference type="PROSITE" id="PS51257">
    <property type="entry name" value="PROKAR_LIPOPROTEIN"/>
    <property type="match status" value="1"/>
</dbReference>
<keyword evidence="3" id="KW-0732">Signal</keyword>
<protein>
    <submittedName>
        <fullName evidence="8">Starch-binding associating with outer membrane</fullName>
    </submittedName>
</protein>
<keyword evidence="5" id="KW-0998">Cell outer membrane</keyword>
<evidence type="ECO:0000256" key="2">
    <source>
        <dbReference type="ARBA" id="ARBA00006275"/>
    </source>
</evidence>
<dbReference type="AlphaFoldDB" id="A0A1H7J9D6"/>
<dbReference type="Pfam" id="PF14322">
    <property type="entry name" value="SusD-like_3"/>
    <property type="match status" value="1"/>
</dbReference>
<dbReference type="Pfam" id="PF07980">
    <property type="entry name" value="SusD_RagB"/>
    <property type="match status" value="1"/>
</dbReference>
<dbReference type="CDD" id="cd08977">
    <property type="entry name" value="SusD"/>
    <property type="match status" value="1"/>
</dbReference>
<dbReference type="SUPFAM" id="SSF48452">
    <property type="entry name" value="TPR-like"/>
    <property type="match status" value="1"/>
</dbReference>
<evidence type="ECO:0000256" key="3">
    <source>
        <dbReference type="ARBA" id="ARBA00022729"/>
    </source>
</evidence>
<evidence type="ECO:0000313" key="8">
    <source>
        <dbReference type="EMBL" id="SEK71206.1"/>
    </source>
</evidence>
<dbReference type="InterPro" id="IPR011990">
    <property type="entry name" value="TPR-like_helical_dom_sf"/>
</dbReference>
<feature type="domain" description="SusD-like N-terminal" evidence="7">
    <location>
        <begin position="98"/>
        <end position="228"/>
    </location>
</feature>
<evidence type="ECO:0000259" key="6">
    <source>
        <dbReference type="Pfam" id="PF07980"/>
    </source>
</evidence>
<reference evidence="8 9" key="1">
    <citation type="submission" date="2016-10" db="EMBL/GenBank/DDBJ databases">
        <authorList>
            <person name="de Groot N.N."/>
        </authorList>
    </citation>
    <scope>NUCLEOTIDE SEQUENCE [LARGE SCALE GENOMIC DNA]</scope>
    <source>
        <strain evidence="8 9">DSM 21039</strain>
    </source>
</reference>
<dbReference type="STRING" id="573321.SAMN04488505_101749"/>
<dbReference type="Proteomes" id="UP000198984">
    <property type="component" value="Unassembled WGS sequence"/>
</dbReference>
<dbReference type="Gene3D" id="1.25.40.390">
    <property type="match status" value="1"/>
</dbReference>
<evidence type="ECO:0000313" key="9">
    <source>
        <dbReference type="Proteomes" id="UP000198984"/>
    </source>
</evidence>
<feature type="domain" description="RagB/SusD" evidence="6">
    <location>
        <begin position="349"/>
        <end position="497"/>
    </location>
</feature>
<sequence>MKIMQTRFKIGLLVGLLAFTVSCKKFLEVKPVDTLSGSEFWKNEDDAVKGINGAYRLLLDKFLESTLYNTGDFRAGWWNWFNKRNLAALGRNDMLGGDLNSSDNSAGPKNWTQFYKAIAAANLCIDRIPGIKDPAFSAQNRKALVAEARFIRAFTYFYMVRLYGDVPLQLDPYETAIKPRADMISVLDTCIADLRSCEQDLPITYEDPTNRAVRATRGGALTLMAHMYMWKAGFDAAHKQECWQQTAALGKRVMDLGVYELLPYTKETFQTIFKGRSLEGIFELSLDINYGVQFHSLIAQWVLHEPIIHSSGDLYGGFGSEITPKRAFLDKIYPAGEPDKRFDLWFDDPYSNANPQSAMYLKFSSVSNPSTRDYDANFLIFRYADLLLLRAEALANLGNQDAEAITLLNMVRTRAGARNYSGGGGTALQDAIFLERAKELWGEGHFYYDLVRTGRVMDRNQCENYLTPEQFQRRAWTWPIDLGAVKNNPLIIQNEFWSR</sequence>
<evidence type="ECO:0000256" key="1">
    <source>
        <dbReference type="ARBA" id="ARBA00004442"/>
    </source>
</evidence>
<proteinExistence type="inferred from homology"/>
<comment type="similarity">
    <text evidence="2">Belongs to the SusD family.</text>
</comment>
<evidence type="ECO:0000259" key="7">
    <source>
        <dbReference type="Pfam" id="PF14322"/>
    </source>
</evidence>
<evidence type="ECO:0000256" key="4">
    <source>
        <dbReference type="ARBA" id="ARBA00023136"/>
    </source>
</evidence>
<organism evidence="8 9">
    <name type="scientific">Chitinophaga rupis</name>
    <dbReference type="NCBI Taxonomy" id="573321"/>
    <lineage>
        <taxon>Bacteria</taxon>
        <taxon>Pseudomonadati</taxon>
        <taxon>Bacteroidota</taxon>
        <taxon>Chitinophagia</taxon>
        <taxon>Chitinophagales</taxon>
        <taxon>Chitinophagaceae</taxon>
        <taxon>Chitinophaga</taxon>
    </lineage>
</organism>
<name>A0A1H7J9D6_9BACT</name>